<comment type="caution">
    <text evidence="2">The sequence shown here is derived from an EMBL/GenBank/DDBJ whole genome shotgun (WGS) entry which is preliminary data.</text>
</comment>
<gene>
    <name evidence="2" type="ORF">F1599_24715</name>
</gene>
<sequence length="217" mass="23961">MVPPIAGRVGSRASARQSSERNTSGKTQQETRDTMSANLYDAKEPLLRCLQENLAGWHSALDHVLSQSGISPTEWLLLQHLAHRQRTEPDRITAACTLPWLEAEEFEAMVRSLSDQGWLEQQSGPYAAQPIPLIRSSASHRMDKLGQAIKALQSVWVSPLSLEERGMMLTCLTRMRRQLERLAPRGSTNCATNSAANCAASGGSVTRGTSDRRLLIR</sequence>
<evidence type="ECO:0008006" key="4">
    <source>
        <dbReference type="Google" id="ProtNLM"/>
    </source>
</evidence>
<protein>
    <recommendedName>
        <fullName evidence="4">MarR family transcriptional regulator</fullName>
    </recommendedName>
</protein>
<keyword evidence="3" id="KW-1185">Reference proteome</keyword>
<name>A0A5M8A197_9BURK</name>
<organism evidence="2 3">
    <name type="scientific">Cupriavidus cauae</name>
    <dbReference type="NCBI Taxonomy" id="2608999"/>
    <lineage>
        <taxon>Bacteria</taxon>
        <taxon>Pseudomonadati</taxon>
        <taxon>Pseudomonadota</taxon>
        <taxon>Betaproteobacteria</taxon>
        <taxon>Burkholderiales</taxon>
        <taxon>Burkholderiaceae</taxon>
        <taxon>Cupriavidus</taxon>
    </lineage>
</organism>
<evidence type="ECO:0000313" key="2">
    <source>
        <dbReference type="EMBL" id="KAA6116329.1"/>
    </source>
</evidence>
<reference evidence="2 3" key="1">
    <citation type="submission" date="2019-09" db="EMBL/GenBank/DDBJ databases">
        <title>Isolation of a novel species in the genus Cupriavidus from patients with sepsis using whole genome sequencing.</title>
        <authorList>
            <person name="Kweon O.J."/>
            <person name="Lee M.-K."/>
        </authorList>
    </citation>
    <scope>NUCLEOTIDE SEQUENCE [LARGE SCALE GENOMIC DNA]</scope>
    <source>
        <strain evidence="2 3">MKL-01</strain>
    </source>
</reference>
<accession>A0A5M8A197</accession>
<feature type="compositionally biased region" description="Polar residues" evidence="1">
    <location>
        <begin position="14"/>
        <end position="28"/>
    </location>
</feature>
<proteinExistence type="predicted"/>
<dbReference type="Proteomes" id="UP000324324">
    <property type="component" value="Unassembled WGS sequence"/>
</dbReference>
<feature type="region of interest" description="Disordered" evidence="1">
    <location>
        <begin position="1"/>
        <end position="32"/>
    </location>
</feature>
<dbReference type="AlphaFoldDB" id="A0A5M8A197"/>
<evidence type="ECO:0000256" key="1">
    <source>
        <dbReference type="SAM" id="MobiDB-lite"/>
    </source>
</evidence>
<evidence type="ECO:0000313" key="3">
    <source>
        <dbReference type="Proteomes" id="UP000324324"/>
    </source>
</evidence>
<dbReference type="RefSeq" id="WP_150084823.1">
    <property type="nucleotide sequence ID" value="NZ_CP080294.1"/>
</dbReference>
<dbReference type="Gene3D" id="1.10.10.10">
    <property type="entry name" value="Winged helix-like DNA-binding domain superfamily/Winged helix DNA-binding domain"/>
    <property type="match status" value="1"/>
</dbReference>
<dbReference type="EMBL" id="VWRN01000072">
    <property type="protein sequence ID" value="KAA6116329.1"/>
    <property type="molecule type" value="Genomic_DNA"/>
</dbReference>
<dbReference type="InterPro" id="IPR036388">
    <property type="entry name" value="WH-like_DNA-bd_sf"/>
</dbReference>